<evidence type="ECO:0000256" key="3">
    <source>
        <dbReference type="ARBA" id="ARBA00022448"/>
    </source>
</evidence>
<sequence>MEDLKELAQFLMRHYVFNKTDAVYVAYNEFKSILSPRVTVTRLLPLSPPEGEAHEVLPPDWEPEAGSILNSLLPFYIESQIRHFYFESQVSEHAARMMAMDNATRNAEDLISDLTLVLNKIRQASITEELLEIMTAVEALTGK</sequence>
<comment type="caution">
    <text evidence="9">The sequence shown here is derived from an EMBL/GenBank/DDBJ whole genome shotgun (WGS) entry which is preliminary data.</text>
</comment>
<evidence type="ECO:0000256" key="8">
    <source>
        <dbReference type="ARBA" id="ARBA00023310"/>
    </source>
</evidence>
<name>X1D5A1_9ZZZZ</name>
<dbReference type="Gene3D" id="1.10.287.80">
    <property type="entry name" value="ATP synthase, gamma subunit, helix hairpin domain"/>
    <property type="match status" value="1"/>
</dbReference>
<dbReference type="Pfam" id="PF00231">
    <property type="entry name" value="ATP-synt"/>
    <property type="match status" value="1"/>
</dbReference>
<evidence type="ECO:0000256" key="7">
    <source>
        <dbReference type="ARBA" id="ARBA00023196"/>
    </source>
</evidence>
<protein>
    <recommendedName>
        <fullName evidence="10">F0F1 ATP synthase subunit gamma</fullName>
    </recommendedName>
</protein>
<evidence type="ECO:0000256" key="4">
    <source>
        <dbReference type="ARBA" id="ARBA00022781"/>
    </source>
</evidence>
<organism evidence="9">
    <name type="scientific">marine sediment metagenome</name>
    <dbReference type="NCBI Taxonomy" id="412755"/>
    <lineage>
        <taxon>unclassified sequences</taxon>
        <taxon>metagenomes</taxon>
        <taxon>ecological metagenomes</taxon>
    </lineage>
</organism>
<gene>
    <name evidence="9" type="ORF">S01H4_58595</name>
</gene>
<dbReference type="EMBL" id="BART01034246">
    <property type="protein sequence ID" value="GAH15926.1"/>
    <property type="molecule type" value="Genomic_DNA"/>
</dbReference>
<reference evidence="9" key="1">
    <citation type="journal article" date="2014" name="Front. Microbiol.">
        <title>High frequency of phylogenetically diverse reductive dehalogenase-homologous genes in deep subseafloor sedimentary metagenomes.</title>
        <authorList>
            <person name="Kawai M."/>
            <person name="Futagami T."/>
            <person name="Toyoda A."/>
            <person name="Takaki Y."/>
            <person name="Nishi S."/>
            <person name="Hori S."/>
            <person name="Arai W."/>
            <person name="Tsubouchi T."/>
            <person name="Morono Y."/>
            <person name="Uchiyama I."/>
            <person name="Ito T."/>
            <person name="Fujiyama A."/>
            <person name="Inagaki F."/>
            <person name="Takami H."/>
        </authorList>
    </citation>
    <scope>NUCLEOTIDE SEQUENCE</scope>
    <source>
        <strain evidence="9">Expedition CK06-06</strain>
    </source>
</reference>
<dbReference type="InterPro" id="IPR000131">
    <property type="entry name" value="ATP_synth_F1_gsu"/>
</dbReference>
<keyword evidence="7" id="KW-0139">CF(1)</keyword>
<dbReference type="InterPro" id="IPR035968">
    <property type="entry name" value="ATP_synth_F1_ATPase_gsu"/>
</dbReference>
<dbReference type="SUPFAM" id="SSF52943">
    <property type="entry name" value="ATP synthase (F1-ATPase), gamma subunit"/>
    <property type="match status" value="1"/>
</dbReference>
<dbReference type="AlphaFoldDB" id="X1D5A1"/>
<dbReference type="GO" id="GO:0046933">
    <property type="term" value="F:proton-transporting ATP synthase activity, rotational mechanism"/>
    <property type="evidence" value="ECO:0007669"/>
    <property type="project" value="InterPro"/>
</dbReference>
<evidence type="ECO:0000256" key="2">
    <source>
        <dbReference type="ARBA" id="ARBA00007681"/>
    </source>
</evidence>
<evidence type="ECO:0000256" key="6">
    <source>
        <dbReference type="ARBA" id="ARBA00023136"/>
    </source>
</evidence>
<accession>X1D5A1</accession>
<evidence type="ECO:0008006" key="10">
    <source>
        <dbReference type="Google" id="ProtNLM"/>
    </source>
</evidence>
<keyword evidence="3" id="KW-0813">Transport</keyword>
<evidence type="ECO:0000256" key="1">
    <source>
        <dbReference type="ARBA" id="ARBA00004170"/>
    </source>
</evidence>
<dbReference type="Gene3D" id="3.40.1380.10">
    <property type="match status" value="1"/>
</dbReference>
<evidence type="ECO:0000313" key="9">
    <source>
        <dbReference type="EMBL" id="GAH15926.1"/>
    </source>
</evidence>
<keyword evidence="8" id="KW-0066">ATP synthesis</keyword>
<comment type="similarity">
    <text evidence="2">Belongs to the ATPase gamma chain family.</text>
</comment>
<evidence type="ECO:0000256" key="5">
    <source>
        <dbReference type="ARBA" id="ARBA00023065"/>
    </source>
</evidence>
<keyword evidence="5" id="KW-0406">Ion transport</keyword>
<keyword evidence="4" id="KW-0375">Hydrogen ion transport</keyword>
<keyword evidence="6" id="KW-0472">Membrane</keyword>
<proteinExistence type="inferred from homology"/>
<dbReference type="GO" id="GO:0045259">
    <property type="term" value="C:proton-transporting ATP synthase complex"/>
    <property type="evidence" value="ECO:0007669"/>
    <property type="project" value="UniProtKB-KW"/>
</dbReference>
<dbReference type="PANTHER" id="PTHR11693:SF22">
    <property type="entry name" value="ATP SYNTHASE SUBUNIT GAMMA, MITOCHONDRIAL"/>
    <property type="match status" value="1"/>
</dbReference>
<dbReference type="PRINTS" id="PR00126">
    <property type="entry name" value="ATPASEGAMMA"/>
</dbReference>
<comment type="subcellular location">
    <subcellularLocation>
        <location evidence="1">Membrane</location>
        <topology evidence="1">Peripheral membrane protein</topology>
    </subcellularLocation>
</comment>
<dbReference type="PANTHER" id="PTHR11693">
    <property type="entry name" value="ATP SYNTHASE GAMMA CHAIN"/>
    <property type="match status" value="1"/>
</dbReference>